<name>A0A345E780_9EURY</name>
<protein>
    <recommendedName>
        <fullName evidence="1">DUF8101 domain-containing protein</fullName>
    </recommendedName>
</protein>
<dbReference type="AlphaFoldDB" id="A0A345E780"/>
<keyword evidence="3" id="KW-1185">Reference proteome</keyword>
<dbReference type="Pfam" id="PF26403">
    <property type="entry name" value="DUF8101"/>
    <property type="match status" value="1"/>
</dbReference>
<sequence>MDVLGQLFEKGARVLDGDAASAEGSPTDAARQILTSAETVATNKLPDGEFRSRLLHGCERALATLDGDAPAAAEHCRTMAREVASRR</sequence>
<feature type="domain" description="DUF8101" evidence="1">
    <location>
        <begin position="15"/>
        <end position="84"/>
    </location>
</feature>
<dbReference type="EMBL" id="CP031150">
    <property type="protein sequence ID" value="AXG08052.1"/>
    <property type="molecule type" value="Genomic_DNA"/>
</dbReference>
<dbReference type="Proteomes" id="UP000253273">
    <property type="component" value="Chromosome"/>
</dbReference>
<organism evidence="2 3">
    <name type="scientific">Haloplanus rubicundus</name>
    <dbReference type="NCBI Taxonomy" id="1547898"/>
    <lineage>
        <taxon>Archaea</taxon>
        <taxon>Methanobacteriati</taxon>
        <taxon>Methanobacteriota</taxon>
        <taxon>Stenosarchaea group</taxon>
        <taxon>Halobacteria</taxon>
        <taxon>Halobacteriales</taxon>
        <taxon>Haloferacaceae</taxon>
        <taxon>Haloplanus</taxon>
    </lineage>
</organism>
<gene>
    <name evidence="2" type="ORF">DU500_06130</name>
</gene>
<accession>A0A345E780</accession>
<evidence type="ECO:0000313" key="3">
    <source>
        <dbReference type="Proteomes" id="UP000253273"/>
    </source>
</evidence>
<dbReference type="KEGG" id="haj:DU500_06130"/>
<dbReference type="OrthoDB" id="302571at2157"/>
<proteinExistence type="predicted"/>
<evidence type="ECO:0000259" key="1">
    <source>
        <dbReference type="Pfam" id="PF26403"/>
    </source>
</evidence>
<dbReference type="InterPro" id="IPR058414">
    <property type="entry name" value="DUF8101"/>
</dbReference>
<evidence type="ECO:0000313" key="2">
    <source>
        <dbReference type="EMBL" id="AXG08052.1"/>
    </source>
</evidence>
<reference evidence="2 3" key="1">
    <citation type="submission" date="2018-07" db="EMBL/GenBank/DDBJ databases">
        <title>Genome sequences of Haloplanus sp. CBA1113.</title>
        <authorList>
            <person name="Kim Y.B."/>
            <person name="Roh S.W."/>
        </authorList>
    </citation>
    <scope>NUCLEOTIDE SEQUENCE [LARGE SCALE GENOMIC DNA]</scope>
    <source>
        <strain evidence="2 3">CBA1113</strain>
    </source>
</reference>